<dbReference type="GO" id="GO:0032012">
    <property type="term" value="P:regulation of ARF protein signal transduction"/>
    <property type="evidence" value="ECO:0007669"/>
    <property type="project" value="TreeGrafter"/>
</dbReference>
<keyword evidence="2" id="KW-0479">Metal-binding</keyword>
<feature type="compositionally biased region" description="Polar residues" evidence="6">
    <location>
        <begin position="227"/>
        <end position="240"/>
    </location>
</feature>
<keyword evidence="9" id="KW-1185">Reference proteome</keyword>
<dbReference type="GO" id="GO:0030100">
    <property type="term" value="P:regulation of endocytosis"/>
    <property type="evidence" value="ECO:0007669"/>
    <property type="project" value="TreeGrafter"/>
</dbReference>
<dbReference type="STRING" id="289078.A0A2X0L6E0"/>
<dbReference type="FunFam" id="1.10.220.150:FF:000014">
    <property type="entry name" value="ADP-ribosylation factor GTPase-activating protein"/>
    <property type="match status" value="1"/>
</dbReference>
<dbReference type="SMART" id="SM00105">
    <property type="entry name" value="ArfGap"/>
    <property type="match status" value="1"/>
</dbReference>
<feature type="region of interest" description="Disordered" evidence="6">
    <location>
        <begin position="122"/>
        <end position="248"/>
    </location>
</feature>
<gene>
    <name evidence="8" type="ORF">BZ3500_MVSOF-1268-A1-R1_CHR1-2G01333</name>
</gene>
<dbReference type="GO" id="GO:0000139">
    <property type="term" value="C:Golgi membrane"/>
    <property type="evidence" value="ECO:0007669"/>
    <property type="project" value="TreeGrafter"/>
</dbReference>
<dbReference type="Proteomes" id="UP000249723">
    <property type="component" value="Unassembled WGS sequence"/>
</dbReference>
<dbReference type="PRINTS" id="PR00405">
    <property type="entry name" value="REVINTRACTNG"/>
</dbReference>
<evidence type="ECO:0000256" key="2">
    <source>
        <dbReference type="ARBA" id="ARBA00022723"/>
    </source>
</evidence>
<dbReference type="GO" id="GO:0008270">
    <property type="term" value="F:zinc ion binding"/>
    <property type="evidence" value="ECO:0007669"/>
    <property type="project" value="UniProtKB-KW"/>
</dbReference>
<keyword evidence="3 5" id="KW-0863">Zinc-finger</keyword>
<dbReference type="PANTHER" id="PTHR46395:SF1">
    <property type="entry name" value="ADP-RIBOSYLATION FACTOR GTPASE-ACTIVATING PROTEIN 1"/>
    <property type="match status" value="1"/>
</dbReference>
<dbReference type="OrthoDB" id="983479at2759"/>
<dbReference type="EMBL" id="FMWP01000015">
    <property type="protein sequence ID" value="SCZ91323.1"/>
    <property type="molecule type" value="Genomic_DNA"/>
</dbReference>
<keyword evidence="4" id="KW-0862">Zinc</keyword>
<accession>A0A2X0L6E0</accession>
<organism evidence="8 9">
    <name type="scientific">Microbotryum saponariae</name>
    <dbReference type="NCBI Taxonomy" id="289078"/>
    <lineage>
        <taxon>Eukaryota</taxon>
        <taxon>Fungi</taxon>
        <taxon>Dikarya</taxon>
        <taxon>Basidiomycota</taxon>
        <taxon>Pucciniomycotina</taxon>
        <taxon>Microbotryomycetes</taxon>
        <taxon>Microbotryales</taxon>
        <taxon>Microbotryaceae</taxon>
        <taxon>Microbotryum</taxon>
    </lineage>
</organism>
<dbReference type="InterPro" id="IPR038508">
    <property type="entry name" value="ArfGAP_dom_sf"/>
</dbReference>
<reference evidence="9" key="1">
    <citation type="submission" date="2016-10" db="EMBL/GenBank/DDBJ databases">
        <authorList>
            <person name="Jeantristanb JTB J.-T."/>
            <person name="Ricardo R."/>
        </authorList>
    </citation>
    <scope>NUCLEOTIDE SEQUENCE [LARGE SCALE GENOMIC DNA]</scope>
</reference>
<name>A0A2X0L6E0_9BASI</name>
<feature type="compositionally biased region" description="Low complexity" evidence="6">
    <location>
        <begin position="464"/>
        <end position="475"/>
    </location>
</feature>
<evidence type="ECO:0000256" key="6">
    <source>
        <dbReference type="SAM" id="MobiDB-lite"/>
    </source>
</evidence>
<evidence type="ECO:0000256" key="1">
    <source>
        <dbReference type="ARBA" id="ARBA00022468"/>
    </source>
</evidence>
<evidence type="ECO:0000313" key="8">
    <source>
        <dbReference type="EMBL" id="SCZ91323.1"/>
    </source>
</evidence>
<feature type="compositionally biased region" description="Polar residues" evidence="6">
    <location>
        <begin position="384"/>
        <end position="406"/>
    </location>
</feature>
<feature type="compositionally biased region" description="Basic and acidic residues" evidence="6">
    <location>
        <begin position="477"/>
        <end position="486"/>
    </location>
</feature>
<feature type="region of interest" description="Disordered" evidence="6">
    <location>
        <begin position="384"/>
        <end position="486"/>
    </location>
</feature>
<keyword evidence="1" id="KW-0343">GTPase activation</keyword>
<feature type="compositionally biased region" description="Polar residues" evidence="6">
    <location>
        <begin position="160"/>
        <end position="174"/>
    </location>
</feature>
<dbReference type="SUPFAM" id="SSF57863">
    <property type="entry name" value="ArfGap/RecO-like zinc finger"/>
    <property type="match status" value="1"/>
</dbReference>
<evidence type="ECO:0000259" key="7">
    <source>
        <dbReference type="PROSITE" id="PS50115"/>
    </source>
</evidence>
<dbReference type="PANTHER" id="PTHR46395">
    <property type="entry name" value="ADP-RIBOSYLATION FACTOR GTPASE-ACTIVATING PROTEIN 1"/>
    <property type="match status" value="1"/>
</dbReference>
<dbReference type="Gene3D" id="1.10.220.150">
    <property type="entry name" value="Arf GTPase activating protein"/>
    <property type="match status" value="1"/>
</dbReference>
<dbReference type="AlphaFoldDB" id="A0A2X0L6E0"/>
<dbReference type="CDD" id="cd08830">
    <property type="entry name" value="ArfGap_ArfGap1"/>
    <property type="match status" value="1"/>
</dbReference>
<dbReference type="Pfam" id="PF01412">
    <property type="entry name" value="ArfGap"/>
    <property type="match status" value="1"/>
</dbReference>
<protein>
    <submittedName>
        <fullName evidence="8">BZ3500_MvSof-1268-A1-R1_Chr1-2g01333 protein</fullName>
    </submittedName>
</protein>
<dbReference type="InterPro" id="IPR001164">
    <property type="entry name" value="ArfGAP_dom"/>
</dbReference>
<evidence type="ECO:0000256" key="3">
    <source>
        <dbReference type="ARBA" id="ARBA00022771"/>
    </source>
</evidence>
<dbReference type="InterPro" id="IPR037278">
    <property type="entry name" value="ARFGAP/RecO"/>
</dbReference>
<evidence type="ECO:0000313" key="9">
    <source>
        <dbReference type="Proteomes" id="UP000249723"/>
    </source>
</evidence>
<evidence type="ECO:0000256" key="4">
    <source>
        <dbReference type="ARBA" id="ARBA00022833"/>
    </source>
</evidence>
<evidence type="ECO:0000256" key="5">
    <source>
        <dbReference type="PROSITE-ProRule" id="PRU00288"/>
    </source>
</evidence>
<feature type="domain" description="Arf-GAP" evidence="7">
    <location>
        <begin position="8"/>
        <end position="125"/>
    </location>
</feature>
<proteinExistence type="predicted"/>
<dbReference type="GO" id="GO:0005096">
    <property type="term" value="F:GTPase activator activity"/>
    <property type="evidence" value="ECO:0007669"/>
    <property type="project" value="UniProtKB-KW"/>
</dbReference>
<feature type="compositionally biased region" description="Low complexity" evidence="6">
    <location>
        <begin position="420"/>
        <end position="432"/>
    </location>
</feature>
<dbReference type="PROSITE" id="PS50115">
    <property type="entry name" value="ARFGAP"/>
    <property type="match status" value="1"/>
</dbReference>
<sequence>MAYEYDTKAVLLDLMKDGENKLCVECATPHPQWCSLSYGTYLCLSCSGIHRSLGVHISFVRSTSMDKFTPAQLGRMKAGGNLKWRLWIEASPEYEKGMSIPDKYNTHAAAQFRDKLLAEAEGRSWSQADTPAPVASSSSSSNPTGLRKPRTNIPIRGASPSGNLASSADTSYNPPRSEYAASNDPPPDQKTMNENYFSRLGAANDSRPEHLPPSQGGKYAGFGSGSPAFTPSQSTSSNALPSFDDLRDDPGSALSKGWGFLGSALAQVGRTVQENVLQPTLEKAVDPNLQSQLSGFVSKAGNVLGEASRTGGGYLASGLQTSSQYLKREVGVDVGDMGAGFVDRATGRGAGQGYAQVVGHQAPEGTESHEADFFNEHMGSFASPSITSANHNAYGRNSRNESSSYADEQGQDAWAKMAPSATAARSGAVSAGSNGGGRNSPALAVPVATGSRGLTRTPSPRGGASAATKPVAAAAPKKKDDDWDEW</sequence>